<evidence type="ECO:0000313" key="3">
    <source>
        <dbReference type="EMBL" id="RDY33182.1"/>
    </source>
</evidence>
<reference evidence="3 4" key="1">
    <citation type="journal article" date="2017" name="Genome Announc.">
        <title>Draft Genome Sequence of a Sporulating and Motile Strain of Lachnotalea glycerini Isolated from Water in Quebec City, Canada.</title>
        <authorList>
            <person name="Maheux A.F."/>
            <person name="Boudreau D.K."/>
            <person name="Berube E."/>
            <person name="Boissinot M."/>
            <person name="Raymond F."/>
            <person name="Brodeur S."/>
            <person name="Corbeil J."/>
            <person name="Isabel S."/>
            <person name="Omar R.F."/>
            <person name="Bergeron M.G."/>
        </authorList>
    </citation>
    <scope>NUCLEOTIDE SEQUENCE [LARGE SCALE GENOMIC DNA]</scope>
    <source>
        <strain evidence="3 4">CCRI-19302</strain>
    </source>
</reference>
<reference evidence="3" key="3">
    <citation type="submission" date="2018-07" db="EMBL/GenBank/DDBJ databases">
        <authorList>
            <person name="Quirk P.G."/>
            <person name="Krulwich T.A."/>
        </authorList>
    </citation>
    <scope>NUCLEOTIDE SEQUENCE</scope>
    <source>
        <strain evidence="3">CCRI-19302</strain>
    </source>
</reference>
<dbReference type="Proteomes" id="UP000216411">
    <property type="component" value="Unassembled WGS sequence"/>
</dbReference>
<evidence type="ECO:0000259" key="1">
    <source>
        <dbReference type="Pfam" id="PF07866"/>
    </source>
</evidence>
<protein>
    <submittedName>
        <fullName evidence="3">DUF1653 domain-containing protein</fullName>
    </submittedName>
</protein>
<gene>
    <name evidence="2" type="ORF">C8E03_101382</name>
    <name evidence="3" type="ORF">CG710_001255</name>
</gene>
<dbReference type="Pfam" id="PF07866">
    <property type="entry name" value="DUF1653"/>
    <property type="match status" value="1"/>
</dbReference>
<dbReference type="EMBL" id="QICS01000001">
    <property type="protein sequence ID" value="PXV95752.1"/>
    <property type="molecule type" value="Genomic_DNA"/>
</dbReference>
<dbReference type="OrthoDB" id="371169at2"/>
<dbReference type="EMBL" id="NOKA02000001">
    <property type="protein sequence ID" value="RDY33182.1"/>
    <property type="molecule type" value="Genomic_DNA"/>
</dbReference>
<reference evidence="2 5" key="2">
    <citation type="submission" date="2018-05" db="EMBL/GenBank/DDBJ databases">
        <title>Genomic Encyclopedia of Type Strains, Phase IV (KMG-IV): sequencing the most valuable type-strain genomes for metagenomic binning, comparative biology and taxonomic classification.</title>
        <authorList>
            <person name="Goeker M."/>
        </authorList>
    </citation>
    <scope>NUCLEOTIDE SEQUENCE [LARGE SCALE GENOMIC DNA]</scope>
    <source>
        <strain evidence="2 5">DSM 28816</strain>
    </source>
</reference>
<sequence length="194" mass="23190">MNNFEREVKQGEFYKHFKNKVYQIIAIATHSETREKMVVYQALYGDFQFYVRPYHMFISEVDHAKYPEVKQKYRFEKYDVNVGSIIKEENTRVFMQSTDYVSEKPILVQSPNENNDVLKEGEVSPLLLEFLDCKTYEEKLDKFVTLKNKADDRMLSDIAMSLDITVESEKLQDKYEEIKTCLLTFVHFEDNRMR</sequence>
<keyword evidence="4" id="KW-1185">Reference proteome</keyword>
<dbReference type="Gene3D" id="2.30.30.320">
    <property type="entry name" value="DUF1653-like domain"/>
    <property type="match status" value="1"/>
</dbReference>
<evidence type="ECO:0000313" key="2">
    <source>
        <dbReference type="EMBL" id="PXV95752.1"/>
    </source>
</evidence>
<accession>A0A255ICV2</accession>
<dbReference type="RefSeq" id="WP_094378149.1">
    <property type="nucleotide sequence ID" value="NZ_NOKA02000001.1"/>
</dbReference>
<dbReference type="Proteomes" id="UP000247523">
    <property type="component" value="Unassembled WGS sequence"/>
</dbReference>
<name>A0A255ICV2_9FIRM</name>
<evidence type="ECO:0000313" key="4">
    <source>
        <dbReference type="Proteomes" id="UP000216411"/>
    </source>
</evidence>
<dbReference type="InterPro" id="IPR037135">
    <property type="entry name" value="DUF1653-like_dom_sf"/>
</dbReference>
<dbReference type="AlphaFoldDB" id="A0A255ICV2"/>
<feature type="domain" description="DUF1653" evidence="1">
    <location>
        <begin position="13"/>
        <end position="76"/>
    </location>
</feature>
<comment type="caution">
    <text evidence="3">The sequence shown here is derived from an EMBL/GenBank/DDBJ whole genome shotgun (WGS) entry which is preliminary data.</text>
</comment>
<evidence type="ECO:0000313" key="5">
    <source>
        <dbReference type="Proteomes" id="UP000247523"/>
    </source>
</evidence>
<organism evidence="3 4">
    <name type="scientific">Lachnotalea glycerini</name>
    <dbReference type="NCBI Taxonomy" id="1763509"/>
    <lineage>
        <taxon>Bacteria</taxon>
        <taxon>Bacillati</taxon>
        <taxon>Bacillota</taxon>
        <taxon>Clostridia</taxon>
        <taxon>Lachnospirales</taxon>
        <taxon>Lachnospiraceae</taxon>
        <taxon>Lachnotalea</taxon>
    </lineage>
</organism>
<dbReference type="InterPro" id="IPR023387">
    <property type="entry name" value="DUF1653-like_dom"/>
</dbReference>
<proteinExistence type="predicted"/>